<dbReference type="Pfam" id="PF00723">
    <property type="entry name" value="Glyco_hydro_15"/>
    <property type="match status" value="1"/>
</dbReference>
<protein>
    <submittedName>
        <fullName evidence="4">Glycoside hydrolase family 15 protein</fullName>
    </submittedName>
</protein>
<keyword evidence="4" id="KW-0378">Hydrolase</keyword>
<feature type="domain" description="Trehalase-like N-terminal" evidence="3">
    <location>
        <begin position="54"/>
        <end position="206"/>
    </location>
</feature>
<name>A0ABN3CJY9_9ACTN</name>
<accession>A0ABN3CJY9</accession>
<evidence type="ECO:0000259" key="2">
    <source>
        <dbReference type="Pfam" id="PF00723"/>
    </source>
</evidence>
<dbReference type="Pfam" id="PF19291">
    <property type="entry name" value="TREH_N"/>
    <property type="match status" value="1"/>
</dbReference>
<dbReference type="PANTHER" id="PTHR31616:SF0">
    <property type="entry name" value="GLUCAN 1,4-ALPHA-GLUCOSIDASE"/>
    <property type="match status" value="1"/>
</dbReference>
<sequence>MPAGHRFHLGRKKVTLSGHDSRVHPFSAPATPGATQGYPLRSIGRPWGTNRSQGGGSMRIEDYALIGDMQTAALVGRNGSIDWLCLPRFDSAACFAALLDEPRAGRWLLAPADGRATATRRYRDDTLVLETTWEADGGCVRVLDFMPPRVEAPDVVRIVEGVRGRVDMRTELALRFDYGSIVPWTRQDGGELAAVAGPDSAWLDAPVPLDEHDGTGTARFTVAQGDRLPFVLTWQQSWLPRPARVDAFTALDDTERTWTGWLRDCAYQGGRYREAVRRSLLTLKALTYAPTGGLVAAPTTSLPEQIGGGRNWDYRYSWLRDASFTLRAMLKAGFEEEARAWRDWLLRAVAGDPADLQIMYTLDGTRRIPEWRADWLCGYEGSRPVRIGNAAYAQVQLDVYGEVLDCLYQGRKAGLQHDDAAWDLQRSLMDYLEGHWRDPDHSLWEIRGPRRDFTHSKILAWVAADRMVRTVESGDHGGPADRWKALREEIHREVCERGYDADHNTFTQFYGSRGVDAALLLIPRLGFLPPSDPRVAGTVEAVRRELGRDGLVLRHRHDLDNLDELTGGEGTFLACSFWLADALALLGREEEARELFERLLGLRNDVGLLAEEYDTAVGRQVGNFPQAYSHLAVVNTAAALEAAKTVPNTER</sequence>
<organism evidence="4 5">
    <name type="scientific">Nonomuraea monospora</name>
    <dbReference type="NCBI Taxonomy" id="568818"/>
    <lineage>
        <taxon>Bacteria</taxon>
        <taxon>Bacillati</taxon>
        <taxon>Actinomycetota</taxon>
        <taxon>Actinomycetes</taxon>
        <taxon>Streptosporangiales</taxon>
        <taxon>Streptosporangiaceae</taxon>
        <taxon>Nonomuraea</taxon>
    </lineage>
</organism>
<dbReference type="InterPro" id="IPR011613">
    <property type="entry name" value="GH15-like"/>
</dbReference>
<reference evidence="4 5" key="1">
    <citation type="journal article" date="2019" name="Int. J. Syst. Evol. Microbiol.">
        <title>The Global Catalogue of Microorganisms (GCM) 10K type strain sequencing project: providing services to taxonomists for standard genome sequencing and annotation.</title>
        <authorList>
            <consortium name="The Broad Institute Genomics Platform"/>
            <consortium name="The Broad Institute Genome Sequencing Center for Infectious Disease"/>
            <person name="Wu L."/>
            <person name="Ma J."/>
        </authorList>
    </citation>
    <scope>NUCLEOTIDE SEQUENCE [LARGE SCALE GENOMIC DNA]</scope>
    <source>
        <strain evidence="4 5">JCM 16114</strain>
    </source>
</reference>
<dbReference type="PANTHER" id="PTHR31616">
    <property type="entry name" value="TREHALASE"/>
    <property type="match status" value="1"/>
</dbReference>
<evidence type="ECO:0000313" key="4">
    <source>
        <dbReference type="EMBL" id="GAA2209492.1"/>
    </source>
</evidence>
<feature type="region of interest" description="Disordered" evidence="1">
    <location>
        <begin position="22"/>
        <end position="53"/>
    </location>
</feature>
<keyword evidence="5" id="KW-1185">Reference proteome</keyword>
<dbReference type="GO" id="GO:0016787">
    <property type="term" value="F:hydrolase activity"/>
    <property type="evidence" value="ECO:0007669"/>
    <property type="project" value="UniProtKB-KW"/>
</dbReference>
<dbReference type="InterPro" id="IPR008928">
    <property type="entry name" value="6-hairpin_glycosidase_sf"/>
</dbReference>
<dbReference type="Proteomes" id="UP001499843">
    <property type="component" value="Unassembled WGS sequence"/>
</dbReference>
<dbReference type="SUPFAM" id="SSF48208">
    <property type="entry name" value="Six-hairpin glycosidases"/>
    <property type="match status" value="1"/>
</dbReference>
<evidence type="ECO:0000256" key="1">
    <source>
        <dbReference type="SAM" id="MobiDB-lite"/>
    </source>
</evidence>
<dbReference type="InterPro" id="IPR045582">
    <property type="entry name" value="Trehalase-like_N"/>
</dbReference>
<dbReference type="Gene3D" id="1.50.10.10">
    <property type="match status" value="1"/>
</dbReference>
<evidence type="ECO:0000259" key="3">
    <source>
        <dbReference type="Pfam" id="PF19291"/>
    </source>
</evidence>
<proteinExistence type="predicted"/>
<evidence type="ECO:0000313" key="5">
    <source>
        <dbReference type="Proteomes" id="UP001499843"/>
    </source>
</evidence>
<dbReference type="InterPro" id="IPR012341">
    <property type="entry name" value="6hp_glycosidase-like_sf"/>
</dbReference>
<comment type="caution">
    <text evidence="4">The sequence shown here is derived from an EMBL/GenBank/DDBJ whole genome shotgun (WGS) entry which is preliminary data.</text>
</comment>
<gene>
    <name evidence="4" type="ORF">GCM10009850_049500</name>
</gene>
<dbReference type="EMBL" id="BAAAQX010000012">
    <property type="protein sequence ID" value="GAA2209492.1"/>
    <property type="molecule type" value="Genomic_DNA"/>
</dbReference>
<feature type="domain" description="GH15-like" evidence="2">
    <location>
        <begin position="270"/>
        <end position="637"/>
    </location>
</feature>